<dbReference type="PANTHER" id="PTHR31147:SF66">
    <property type="entry name" value="OS05G0315700 PROTEIN"/>
    <property type="match status" value="1"/>
</dbReference>
<dbReference type="PANTHER" id="PTHR31147">
    <property type="entry name" value="ACYL TRANSFERASE 4"/>
    <property type="match status" value="1"/>
</dbReference>
<comment type="similarity">
    <text evidence="1">Belongs to the plant acyltransferase family.</text>
</comment>
<dbReference type="AlphaFoldDB" id="A0A0D9WD08"/>
<dbReference type="InterPro" id="IPR023213">
    <property type="entry name" value="CAT-like_dom_sf"/>
</dbReference>
<proteinExistence type="inferred from homology"/>
<dbReference type="STRING" id="77586.A0A0D9WD08"/>
<reference evidence="3 4" key="1">
    <citation type="submission" date="2012-08" db="EMBL/GenBank/DDBJ databases">
        <title>Oryza genome evolution.</title>
        <authorList>
            <person name="Wing R.A."/>
        </authorList>
    </citation>
    <scope>NUCLEOTIDE SEQUENCE</scope>
</reference>
<reference evidence="4" key="2">
    <citation type="submission" date="2013-12" db="EMBL/GenBank/DDBJ databases">
        <authorList>
            <person name="Yu Y."/>
            <person name="Lee S."/>
            <person name="de Baynast K."/>
            <person name="Wissotski M."/>
            <person name="Liu L."/>
            <person name="Talag J."/>
            <person name="Goicoechea J."/>
            <person name="Angelova A."/>
            <person name="Jetty R."/>
            <person name="Kudrna D."/>
            <person name="Golser W."/>
            <person name="Rivera L."/>
            <person name="Zhang J."/>
            <person name="Wing R."/>
        </authorList>
    </citation>
    <scope>NUCLEOTIDE SEQUENCE</scope>
</reference>
<name>A0A0D9WD08_9ORYZ</name>
<organism evidence="3 4">
    <name type="scientific">Leersia perrieri</name>
    <dbReference type="NCBI Taxonomy" id="77586"/>
    <lineage>
        <taxon>Eukaryota</taxon>
        <taxon>Viridiplantae</taxon>
        <taxon>Streptophyta</taxon>
        <taxon>Embryophyta</taxon>
        <taxon>Tracheophyta</taxon>
        <taxon>Spermatophyta</taxon>
        <taxon>Magnoliopsida</taxon>
        <taxon>Liliopsida</taxon>
        <taxon>Poales</taxon>
        <taxon>Poaceae</taxon>
        <taxon>BOP clade</taxon>
        <taxon>Oryzoideae</taxon>
        <taxon>Oryzeae</taxon>
        <taxon>Oryzinae</taxon>
        <taxon>Leersia</taxon>
    </lineage>
</organism>
<protein>
    <submittedName>
        <fullName evidence="3">Uncharacterized protein</fullName>
    </submittedName>
</protein>
<dbReference type="Gene3D" id="3.30.559.10">
    <property type="entry name" value="Chloramphenicol acetyltransferase-like domain"/>
    <property type="match status" value="2"/>
</dbReference>
<dbReference type="HOGENOM" id="CLU_014546_2_2_1"/>
<keyword evidence="2" id="KW-0808">Transferase</keyword>
<dbReference type="Gramene" id="LPERR05G03550.1">
    <property type="protein sequence ID" value="LPERR05G03550.1"/>
    <property type="gene ID" value="LPERR05G03550"/>
</dbReference>
<dbReference type="eggNOG" id="ENOG502QUSI">
    <property type="taxonomic scope" value="Eukaryota"/>
</dbReference>
<evidence type="ECO:0000256" key="2">
    <source>
        <dbReference type="ARBA" id="ARBA00022679"/>
    </source>
</evidence>
<sequence>MAAVRRGAAEMVAPARATPYEFKPLSDIDDQDGLRFYRSGIFLYRHRAGAGDPAAVLRAALAEALVHYYPFAGRIVEASPGRKLIVECTGEGAVFVAADLGISLDELGHVTGPPVPRHDELLPAMEGAGVVGRPLLYIQANFAIQKIILKICFLQVTHFRCGGFTVGVQICHCLADGSGMAQFATAIAEFAHGVPGAPTVPPVWAREILISTPRHQNNDTLVRHHRHQHPEYEPVHDAGRDMVSPLTDASVHRSFFYGRRELSTLRALASTPPLTSPPTSRFDLIAAFMWKCRTTALRYVDTDTVRIQFFINTRGCQKNSPPLPVGYYGNACTFGVAESTAGDLRRRPFSHAVGLVAAAKARAMEEGHLQSAAELMAATGRRGFSVARTYVVSDISRPGFTGVDIGWGEAVYGGPATVMLATFHMAARRNGDGEEGVMVVVRLPTPAMERMVVEVARGLGGVHGDDDVTEAPCIAARL</sequence>
<dbReference type="GO" id="GO:0050734">
    <property type="term" value="F:hydroxycinnamoyltransferase activity"/>
    <property type="evidence" value="ECO:0007669"/>
    <property type="project" value="UniProtKB-ARBA"/>
</dbReference>
<keyword evidence="4" id="KW-1185">Reference proteome</keyword>
<dbReference type="Pfam" id="PF02458">
    <property type="entry name" value="Transferase"/>
    <property type="match status" value="1"/>
</dbReference>
<dbReference type="Proteomes" id="UP000032180">
    <property type="component" value="Chromosome 5"/>
</dbReference>
<evidence type="ECO:0000313" key="4">
    <source>
        <dbReference type="Proteomes" id="UP000032180"/>
    </source>
</evidence>
<dbReference type="InterPro" id="IPR050898">
    <property type="entry name" value="Plant_acyltransferase"/>
</dbReference>
<accession>A0A0D9WD08</accession>
<reference evidence="3" key="3">
    <citation type="submission" date="2015-04" db="UniProtKB">
        <authorList>
            <consortium name="EnsemblPlants"/>
        </authorList>
    </citation>
    <scope>IDENTIFICATION</scope>
</reference>
<dbReference type="EnsemblPlants" id="LPERR05G03550.1">
    <property type="protein sequence ID" value="LPERR05G03550.1"/>
    <property type="gene ID" value="LPERR05G03550"/>
</dbReference>
<evidence type="ECO:0000256" key="1">
    <source>
        <dbReference type="ARBA" id="ARBA00009861"/>
    </source>
</evidence>
<evidence type="ECO:0000313" key="3">
    <source>
        <dbReference type="EnsemblPlants" id="LPERR05G03550.1"/>
    </source>
</evidence>